<sequence length="143" mass="15844">MSGTTDLDSTLESIISHSVASKASVAEEALRNKGMELMARTMQRLLSEPSAADFGTRFVKELEHLVALMEDEDEVIYKGFKLEEKEGEQQKVATLGEEDTGMNNDSDLPSKLNRITIDLTEERLKATNPRDLISISSITRLGI</sequence>
<name>A0AAN7ULD5_9PEZI</name>
<accession>A0AAN7ULD5</accession>
<evidence type="ECO:0000313" key="2">
    <source>
        <dbReference type="EMBL" id="KAK5634825.1"/>
    </source>
</evidence>
<feature type="region of interest" description="Disordered" evidence="1">
    <location>
        <begin position="87"/>
        <end position="110"/>
    </location>
</feature>
<protein>
    <submittedName>
        <fullName evidence="2">Uncharacterized protein</fullName>
    </submittedName>
</protein>
<dbReference type="Proteomes" id="UP001305414">
    <property type="component" value="Unassembled WGS sequence"/>
</dbReference>
<organism evidence="2 3">
    <name type="scientific">Xylaria bambusicola</name>
    <dbReference type="NCBI Taxonomy" id="326684"/>
    <lineage>
        <taxon>Eukaryota</taxon>
        <taxon>Fungi</taxon>
        <taxon>Dikarya</taxon>
        <taxon>Ascomycota</taxon>
        <taxon>Pezizomycotina</taxon>
        <taxon>Sordariomycetes</taxon>
        <taxon>Xylariomycetidae</taxon>
        <taxon>Xylariales</taxon>
        <taxon>Xylariaceae</taxon>
        <taxon>Xylaria</taxon>
    </lineage>
</organism>
<dbReference type="AlphaFoldDB" id="A0AAN7ULD5"/>
<evidence type="ECO:0000313" key="3">
    <source>
        <dbReference type="Proteomes" id="UP001305414"/>
    </source>
</evidence>
<proteinExistence type="predicted"/>
<evidence type="ECO:0000256" key="1">
    <source>
        <dbReference type="SAM" id="MobiDB-lite"/>
    </source>
</evidence>
<keyword evidence="3" id="KW-1185">Reference proteome</keyword>
<reference evidence="2 3" key="1">
    <citation type="submission" date="2023-10" db="EMBL/GenBank/DDBJ databases">
        <title>Draft genome sequence of Xylaria bambusicola isolate GMP-LS, the root and basal stem rot pathogen of sugarcane in Indonesia.</title>
        <authorList>
            <person name="Selvaraj P."/>
            <person name="Muralishankar V."/>
            <person name="Muruganantham S."/>
            <person name="Sp S."/>
            <person name="Haryani S."/>
            <person name="Lau K.J.X."/>
            <person name="Naqvi N.I."/>
        </authorList>
    </citation>
    <scope>NUCLEOTIDE SEQUENCE [LARGE SCALE GENOMIC DNA]</scope>
    <source>
        <strain evidence="2">GMP-LS</strain>
    </source>
</reference>
<comment type="caution">
    <text evidence="2">The sequence shown here is derived from an EMBL/GenBank/DDBJ whole genome shotgun (WGS) entry which is preliminary data.</text>
</comment>
<dbReference type="EMBL" id="JAWHQM010000045">
    <property type="protein sequence ID" value="KAK5634825.1"/>
    <property type="molecule type" value="Genomic_DNA"/>
</dbReference>
<gene>
    <name evidence="2" type="ORF">RRF57_010538</name>
</gene>